<dbReference type="Gene3D" id="3.30.40.10">
    <property type="entry name" value="Zinc/RING finger domain, C3HC4 (zinc finger)"/>
    <property type="match status" value="1"/>
</dbReference>
<reference evidence="6" key="1">
    <citation type="submission" date="2021-08" db="EMBL/GenBank/DDBJ databases">
        <title>WGS assembly of Ceratopteris richardii.</title>
        <authorList>
            <person name="Marchant D.B."/>
            <person name="Chen G."/>
            <person name="Jenkins J."/>
            <person name="Shu S."/>
            <person name="Leebens-Mack J."/>
            <person name="Grimwood J."/>
            <person name="Schmutz J."/>
            <person name="Soltis P."/>
            <person name="Soltis D."/>
            <person name="Chen Z.-H."/>
        </authorList>
    </citation>
    <scope>NUCLEOTIDE SEQUENCE</scope>
    <source>
        <strain evidence="6">Whitten #5841</strain>
        <tissue evidence="6">Leaf</tissue>
    </source>
</reference>
<protein>
    <recommendedName>
        <fullName evidence="5">RING-CH-type domain-containing protein</fullName>
    </recommendedName>
</protein>
<dbReference type="Pfam" id="PF12906">
    <property type="entry name" value="RINGv"/>
    <property type="match status" value="1"/>
</dbReference>
<dbReference type="OMA" id="REMFGYQ"/>
<comment type="caution">
    <text evidence="6">The sequence shown here is derived from an EMBL/GenBank/DDBJ whole genome shotgun (WGS) entry which is preliminary data.</text>
</comment>
<evidence type="ECO:0000313" key="7">
    <source>
        <dbReference type="Proteomes" id="UP000825935"/>
    </source>
</evidence>
<dbReference type="CDD" id="cd16495">
    <property type="entry name" value="RING_CH-C4HC3_MARCH"/>
    <property type="match status" value="1"/>
</dbReference>
<gene>
    <name evidence="6" type="ORF">KP509_05G103100</name>
</gene>
<feature type="domain" description="RING-CH-type" evidence="5">
    <location>
        <begin position="82"/>
        <end position="146"/>
    </location>
</feature>
<dbReference type="SUPFAM" id="SSF57850">
    <property type="entry name" value="RING/U-box"/>
    <property type="match status" value="1"/>
</dbReference>
<feature type="transmembrane region" description="Helical" evidence="4">
    <location>
        <begin position="210"/>
        <end position="230"/>
    </location>
</feature>
<keyword evidence="3" id="KW-0862">Zinc</keyword>
<dbReference type="EMBL" id="CM035410">
    <property type="protein sequence ID" value="KAH7438051.1"/>
    <property type="molecule type" value="Genomic_DNA"/>
</dbReference>
<sequence>MIVLLVFLARNEMSEILHEGKDELYVGAAELEREPFLCSQQENVNTNLEAESSSNKKISEDLIPQLEITKWQEGVKVSESDLSVLDEHQCRICLDVGAAGDDLISPCQCKGTQKYVHRSCLDHWRAAKEGFAFAHCTECRTLFRLRANVPADRWWLRLKFQLLVLRDHAAIYIIVQLVVAAFSLLIYSLYGEELKEMFGYEHHPYGFHALAVIVILLVGLLYGFFIAIICGQNISNRHYHVLAKQELTKEYIVEDSSDTEPPPILEPGHISELRSLGLY</sequence>
<keyword evidence="4" id="KW-0472">Membrane</keyword>
<dbReference type="OrthoDB" id="264354at2759"/>
<dbReference type="GO" id="GO:0008270">
    <property type="term" value="F:zinc ion binding"/>
    <property type="evidence" value="ECO:0007669"/>
    <property type="project" value="UniProtKB-KW"/>
</dbReference>
<keyword evidence="1" id="KW-0479">Metal-binding</keyword>
<dbReference type="PROSITE" id="PS51292">
    <property type="entry name" value="ZF_RING_CH"/>
    <property type="match status" value="1"/>
</dbReference>
<keyword evidence="4" id="KW-0812">Transmembrane</keyword>
<keyword evidence="7" id="KW-1185">Reference proteome</keyword>
<dbReference type="InterPro" id="IPR013083">
    <property type="entry name" value="Znf_RING/FYVE/PHD"/>
</dbReference>
<feature type="transmembrane region" description="Helical" evidence="4">
    <location>
        <begin position="169"/>
        <end position="190"/>
    </location>
</feature>
<evidence type="ECO:0000256" key="2">
    <source>
        <dbReference type="ARBA" id="ARBA00022771"/>
    </source>
</evidence>
<evidence type="ECO:0000256" key="3">
    <source>
        <dbReference type="ARBA" id="ARBA00022833"/>
    </source>
</evidence>
<dbReference type="PANTHER" id="PTHR46347:SF2">
    <property type="entry name" value="OS02G0132300 PROTEIN"/>
    <property type="match status" value="1"/>
</dbReference>
<keyword evidence="4" id="KW-1133">Transmembrane helix</keyword>
<organism evidence="6 7">
    <name type="scientific">Ceratopteris richardii</name>
    <name type="common">Triangle waterfern</name>
    <dbReference type="NCBI Taxonomy" id="49495"/>
    <lineage>
        <taxon>Eukaryota</taxon>
        <taxon>Viridiplantae</taxon>
        <taxon>Streptophyta</taxon>
        <taxon>Embryophyta</taxon>
        <taxon>Tracheophyta</taxon>
        <taxon>Polypodiopsida</taxon>
        <taxon>Polypodiidae</taxon>
        <taxon>Polypodiales</taxon>
        <taxon>Pteridineae</taxon>
        <taxon>Pteridaceae</taxon>
        <taxon>Parkerioideae</taxon>
        <taxon>Ceratopteris</taxon>
    </lineage>
</organism>
<accession>A0A8T2UPF1</accession>
<dbReference type="InterPro" id="IPR011016">
    <property type="entry name" value="Znf_RING-CH"/>
</dbReference>
<evidence type="ECO:0000256" key="4">
    <source>
        <dbReference type="SAM" id="Phobius"/>
    </source>
</evidence>
<dbReference type="PANTHER" id="PTHR46347">
    <property type="entry name" value="RING/FYVE/PHD ZINC FINGER SUPERFAMILY PROTEIN"/>
    <property type="match status" value="1"/>
</dbReference>
<dbReference type="AlphaFoldDB" id="A0A8T2UPF1"/>
<proteinExistence type="predicted"/>
<evidence type="ECO:0000313" key="6">
    <source>
        <dbReference type="EMBL" id="KAH7438051.1"/>
    </source>
</evidence>
<dbReference type="SMART" id="SM00744">
    <property type="entry name" value="RINGv"/>
    <property type="match status" value="1"/>
</dbReference>
<keyword evidence="2" id="KW-0863">Zinc-finger</keyword>
<evidence type="ECO:0000259" key="5">
    <source>
        <dbReference type="PROSITE" id="PS51292"/>
    </source>
</evidence>
<dbReference type="Proteomes" id="UP000825935">
    <property type="component" value="Chromosome 5"/>
</dbReference>
<name>A0A8T2UPF1_CERRI</name>
<evidence type="ECO:0000256" key="1">
    <source>
        <dbReference type="ARBA" id="ARBA00022723"/>
    </source>
</evidence>